<proteinExistence type="predicted"/>
<evidence type="ECO:0000313" key="2">
    <source>
        <dbReference type="Proteomes" id="UP000059113"/>
    </source>
</evidence>
<gene>
    <name evidence="1" type="ORF">CP97_13505</name>
</gene>
<accession>A0A0H4VDR4</accession>
<dbReference type="KEGG" id="ery:CP97_13505"/>
<dbReference type="STRING" id="1648404.CP97_13505"/>
<dbReference type="AlphaFoldDB" id="A0A0H4VDR4"/>
<name>A0A0H4VDR4_9SPHN</name>
<protein>
    <submittedName>
        <fullName evidence="1">Uncharacterized protein</fullName>
    </submittedName>
</protein>
<sequence length="243" mass="27271">MAKGGTKIFCPECSDIQVCRAISPTELDAPSAQRVRDERHSDLHWFRRGRECLACGHKFLTGELDEAFIRELVELRKSWLQSVAGSARSASRAAAKRTRLETVPREDAEAFIRAAAKWDHPSWSIVDAPKHARRIYRHGLGWAIDFGANTFLPGMAVARCFREVAAIMDRVAQGEVIFREDANKLLQQVISGCVATHDGYEYNGYYPMDGIYLTFGTQLIDTEDGANLILRWADPKGVLMQRG</sequence>
<dbReference type="Proteomes" id="UP000059113">
    <property type="component" value="Chromosome"/>
</dbReference>
<evidence type="ECO:0000313" key="1">
    <source>
        <dbReference type="EMBL" id="AKQ42827.1"/>
    </source>
</evidence>
<dbReference type="OrthoDB" id="7064214at2"/>
<dbReference type="RefSeq" id="WP_048886370.1">
    <property type="nucleotide sequence ID" value="NZ_CP011310.1"/>
</dbReference>
<keyword evidence="2" id="KW-1185">Reference proteome</keyword>
<reference evidence="2" key="2">
    <citation type="submission" date="2015-04" db="EMBL/GenBank/DDBJ databases">
        <title>The complete genome sequence of Erythrobacter sp. s21-N3.</title>
        <authorList>
            <person name="Zhuang L."/>
            <person name="Liu Y."/>
            <person name="Shao Z."/>
        </authorList>
    </citation>
    <scope>NUCLEOTIDE SEQUENCE [LARGE SCALE GENOMIC DNA]</scope>
    <source>
        <strain evidence="2">s21-N3</strain>
    </source>
</reference>
<dbReference type="PATRIC" id="fig|1648404.4.peg.2806"/>
<organism evidence="1 2">
    <name type="scientific">Aurantiacibacter atlanticus</name>
    <dbReference type="NCBI Taxonomy" id="1648404"/>
    <lineage>
        <taxon>Bacteria</taxon>
        <taxon>Pseudomonadati</taxon>
        <taxon>Pseudomonadota</taxon>
        <taxon>Alphaproteobacteria</taxon>
        <taxon>Sphingomonadales</taxon>
        <taxon>Erythrobacteraceae</taxon>
        <taxon>Aurantiacibacter</taxon>
    </lineage>
</organism>
<reference evidence="1 2" key="1">
    <citation type="journal article" date="2015" name="Int. J. Syst. Evol. Microbiol.">
        <title>Erythrobacter atlanticus sp. nov., a bacterium from ocean sediment able to degrade polycyclic aromatic hydrocarbons.</title>
        <authorList>
            <person name="Zhuang L."/>
            <person name="Liu Y."/>
            <person name="Wang L."/>
            <person name="Wang W."/>
            <person name="Shao Z."/>
        </authorList>
    </citation>
    <scope>NUCLEOTIDE SEQUENCE [LARGE SCALE GENOMIC DNA]</scope>
    <source>
        <strain evidence="2">s21-N3</strain>
    </source>
</reference>
<dbReference type="EMBL" id="CP011310">
    <property type="protein sequence ID" value="AKQ42827.1"/>
    <property type="molecule type" value="Genomic_DNA"/>
</dbReference>